<organism evidence="2">
    <name type="scientific">Lygus hesperus</name>
    <name type="common">Western plant bug</name>
    <dbReference type="NCBI Taxonomy" id="30085"/>
    <lineage>
        <taxon>Eukaryota</taxon>
        <taxon>Metazoa</taxon>
        <taxon>Ecdysozoa</taxon>
        <taxon>Arthropoda</taxon>
        <taxon>Hexapoda</taxon>
        <taxon>Insecta</taxon>
        <taxon>Pterygota</taxon>
        <taxon>Neoptera</taxon>
        <taxon>Paraneoptera</taxon>
        <taxon>Hemiptera</taxon>
        <taxon>Heteroptera</taxon>
        <taxon>Panheteroptera</taxon>
        <taxon>Cimicomorpha</taxon>
        <taxon>Miridae</taxon>
        <taxon>Mirini</taxon>
        <taxon>Lygus</taxon>
    </lineage>
</organism>
<gene>
    <name evidence="2" type="primary">Surf4_3</name>
    <name evidence="2" type="ORF">CM83_104102</name>
</gene>
<proteinExistence type="predicted"/>
<dbReference type="InterPro" id="IPR058912">
    <property type="entry name" value="HTH_animal"/>
</dbReference>
<reference evidence="2" key="2">
    <citation type="submission" date="2014-07" db="EMBL/GenBank/DDBJ databases">
        <authorList>
            <person name="Hull J."/>
        </authorList>
    </citation>
    <scope>NUCLEOTIDE SEQUENCE</scope>
</reference>
<dbReference type="PANTHER" id="PTHR21301:SF10">
    <property type="entry name" value="REVERSE TRANSCRIPTASE DOMAIN-CONTAINING PROTEIN"/>
    <property type="match status" value="1"/>
</dbReference>
<evidence type="ECO:0000259" key="1">
    <source>
        <dbReference type="Pfam" id="PF26215"/>
    </source>
</evidence>
<feature type="non-terminal residue" evidence="2">
    <location>
        <position position="195"/>
    </location>
</feature>
<protein>
    <submittedName>
        <fullName evidence="2">Surfeit locus protein 4</fullName>
    </submittedName>
</protein>
<reference evidence="2" key="1">
    <citation type="journal article" date="2014" name="PLoS ONE">
        <title>Transcriptome-Based Identification of ABC Transporters in the Western Tarnished Plant Bug Lygus hesperus.</title>
        <authorList>
            <person name="Hull J.J."/>
            <person name="Chaney K."/>
            <person name="Geib S.M."/>
            <person name="Fabrick J.A."/>
            <person name="Brent C.S."/>
            <person name="Walsh D."/>
            <person name="Lavine L.C."/>
        </authorList>
    </citation>
    <scope>NUCLEOTIDE SEQUENCE</scope>
</reference>
<feature type="non-terminal residue" evidence="2">
    <location>
        <position position="1"/>
    </location>
</feature>
<name>A0A0A9XKZ3_LYGHE</name>
<feature type="domain" description="Helix-turn-helix" evidence="1">
    <location>
        <begin position="110"/>
        <end position="167"/>
    </location>
</feature>
<dbReference type="PANTHER" id="PTHR21301">
    <property type="entry name" value="REVERSE TRANSCRIPTASE"/>
    <property type="match status" value="1"/>
</dbReference>
<dbReference type="AlphaFoldDB" id="A0A0A9XKZ3"/>
<accession>A0A0A9XKZ3</accession>
<dbReference type="Pfam" id="PF26215">
    <property type="entry name" value="HTH_animal"/>
    <property type="match status" value="1"/>
</dbReference>
<dbReference type="EMBL" id="GBHO01025814">
    <property type="protein sequence ID" value="JAG17790.1"/>
    <property type="molecule type" value="Transcribed_RNA"/>
</dbReference>
<evidence type="ECO:0000313" key="2">
    <source>
        <dbReference type="EMBL" id="JAG17790.1"/>
    </source>
</evidence>
<sequence>HYLQLLGTAMGTKMAPSYANLFMAWIESHHLPQVLEPCFYKRFLDDGFMVWEHGRESLSVFLDHLNTNYSITITSEISEHKINYLDLEIELKDGQLVTSIYQKPTNHQNYLHYSSSHPAHTKRAIPYSLSVRGHRLCSNVEGKTKYLDQLRSALQRRGYPDRLLDRQVLPADGNLRPQNRQPRTNKVDMFTTYFP</sequence>